<dbReference type="EMBL" id="LS991953">
    <property type="protein sequence ID" value="SYV93344.1"/>
    <property type="molecule type" value="Genomic_DNA"/>
</dbReference>
<reference evidence="2" key="1">
    <citation type="submission" date="2018-06" db="EMBL/GenBank/DDBJ databases">
        <authorList>
            <consortium name="Pathogen Informatics"/>
        </authorList>
    </citation>
    <scope>NUCLEOTIDE SEQUENCE [LARGE SCALE GENOMIC DNA]</scope>
    <source>
        <strain evidence="2">NCTC10124</strain>
    </source>
</reference>
<organism evidence="1 2">
    <name type="scientific">Mycoplasmopsis synoviae</name>
    <name type="common">Mycoplasma synoviae</name>
    <dbReference type="NCBI Taxonomy" id="2109"/>
    <lineage>
        <taxon>Bacteria</taxon>
        <taxon>Bacillati</taxon>
        <taxon>Mycoplasmatota</taxon>
        <taxon>Mycoplasmoidales</taxon>
        <taxon>Metamycoplasmataceae</taxon>
        <taxon>Mycoplasmopsis</taxon>
    </lineage>
</organism>
<evidence type="ECO:0000313" key="1">
    <source>
        <dbReference type="EMBL" id="SYV93344.1"/>
    </source>
</evidence>
<evidence type="ECO:0000313" key="2">
    <source>
        <dbReference type="Proteomes" id="UP000259328"/>
    </source>
</evidence>
<gene>
    <name evidence="1" type="ORF">NCTC10124_01083</name>
</gene>
<accession>A0A3B0PIM9</accession>
<dbReference type="Proteomes" id="UP000259328">
    <property type="component" value="Chromosome"/>
</dbReference>
<proteinExistence type="predicted"/>
<name>A0A3B0PIM9_MYCSY</name>
<protein>
    <submittedName>
        <fullName evidence="1">Uncharacterized protein</fullName>
    </submittedName>
</protein>
<sequence>MIVNVTETAIKIATKTIFLVVHFPGKELLKNFPTFSVKFFII</sequence>
<dbReference type="AlphaFoldDB" id="A0A3B0PIM9"/>